<feature type="domain" description="Reverse transcriptase" evidence="3">
    <location>
        <begin position="617"/>
        <end position="883"/>
    </location>
</feature>
<dbReference type="PROSITE" id="PS50878">
    <property type="entry name" value="RT_POL"/>
    <property type="match status" value="1"/>
</dbReference>
<feature type="transmembrane region" description="Helical" evidence="2">
    <location>
        <begin position="1324"/>
        <end position="1346"/>
    </location>
</feature>
<evidence type="ECO:0000313" key="4">
    <source>
        <dbReference type="EMBL" id="EEE62927.1"/>
    </source>
</evidence>
<keyword evidence="2" id="KW-0812">Transmembrane</keyword>
<evidence type="ECO:0000259" key="3">
    <source>
        <dbReference type="PROSITE" id="PS50878"/>
    </source>
</evidence>
<dbReference type="Proteomes" id="UP000007752">
    <property type="component" value="Chromosome 5"/>
</dbReference>
<proteinExistence type="predicted"/>
<evidence type="ECO:0000256" key="2">
    <source>
        <dbReference type="SAM" id="Phobius"/>
    </source>
</evidence>
<dbReference type="EMBL" id="CM000142">
    <property type="protein sequence ID" value="EEE62927.1"/>
    <property type="molecule type" value="Genomic_DNA"/>
</dbReference>
<keyword evidence="2" id="KW-1133">Transmembrane helix</keyword>
<gene>
    <name evidence="4" type="ORF">OsJ_17732</name>
</gene>
<feature type="region of interest" description="Disordered" evidence="1">
    <location>
        <begin position="191"/>
        <end position="252"/>
    </location>
</feature>
<protein>
    <recommendedName>
        <fullName evidence="3">Reverse transcriptase domain-containing protein</fullName>
    </recommendedName>
</protein>
<dbReference type="PANTHER" id="PTHR33116">
    <property type="entry name" value="REVERSE TRANSCRIPTASE ZINC-BINDING DOMAIN-CONTAINING PROTEIN-RELATED-RELATED"/>
    <property type="match status" value="1"/>
</dbReference>
<reference evidence="4" key="1">
    <citation type="journal article" date="2005" name="PLoS Biol.">
        <title>The genomes of Oryza sativa: a history of duplications.</title>
        <authorList>
            <person name="Yu J."/>
            <person name="Wang J."/>
            <person name="Lin W."/>
            <person name="Li S."/>
            <person name="Li H."/>
            <person name="Zhou J."/>
            <person name="Ni P."/>
            <person name="Dong W."/>
            <person name="Hu S."/>
            <person name="Zeng C."/>
            <person name="Zhang J."/>
            <person name="Zhang Y."/>
            <person name="Li R."/>
            <person name="Xu Z."/>
            <person name="Li S."/>
            <person name="Li X."/>
            <person name="Zheng H."/>
            <person name="Cong L."/>
            <person name="Lin L."/>
            <person name="Yin J."/>
            <person name="Geng J."/>
            <person name="Li G."/>
            <person name="Shi J."/>
            <person name="Liu J."/>
            <person name="Lv H."/>
            <person name="Li J."/>
            <person name="Wang J."/>
            <person name="Deng Y."/>
            <person name="Ran L."/>
            <person name="Shi X."/>
            <person name="Wang X."/>
            <person name="Wu Q."/>
            <person name="Li C."/>
            <person name="Ren X."/>
            <person name="Wang J."/>
            <person name="Wang X."/>
            <person name="Li D."/>
            <person name="Liu D."/>
            <person name="Zhang X."/>
            <person name="Ji Z."/>
            <person name="Zhao W."/>
            <person name="Sun Y."/>
            <person name="Zhang Z."/>
            <person name="Bao J."/>
            <person name="Han Y."/>
            <person name="Dong L."/>
            <person name="Ji J."/>
            <person name="Chen P."/>
            <person name="Wu S."/>
            <person name="Liu J."/>
            <person name="Xiao Y."/>
            <person name="Bu D."/>
            <person name="Tan J."/>
            <person name="Yang L."/>
            <person name="Ye C."/>
            <person name="Zhang J."/>
            <person name="Xu J."/>
            <person name="Zhou Y."/>
            <person name="Yu Y."/>
            <person name="Zhang B."/>
            <person name="Zhuang S."/>
            <person name="Wei H."/>
            <person name="Liu B."/>
            <person name="Lei M."/>
            <person name="Yu H."/>
            <person name="Li Y."/>
            <person name="Xu H."/>
            <person name="Wei S."/>
            <person name="He X."/>
            <person name="Fang L."/>
            <person name="Zhang Z."/>
            <person name="Zhang Y."/>
            <person name="Huang X."/>
            <person name="Su Z."/>
            <person name="Tong W."/>
            <person name="Li J."/>
            <person name="Tong Z."/>
            <person name="Li S."/>
            <person name="Ye J."/>
            <person name="Wang L."/>
            <person name="Fang L."/>
            <person name="Lei T."/>
            <person name="Chen C."/>
            <person name="Chen H."/>
            <person name="Xu Z."/>
            <person name="Li H."/>
            <person name="Huang H."/>
            <person name="Zhang F."/>
            <person name="Xu H."/>
            <person name="Li N."/>
            <person name="Zhao C."/>
            <person name="Li S."/>
            <person name="Dong L."/>
            <person name="Huang Y."/>
            <person name="Li L."/>
            <person name="Xi Y."/>
            <person name="Qi Q."/>
            <person name="Li W."/>
            <person name="Zhang B."/>
            <person name="Hu W."/>
            <person name="Zhang Y."/>
            <person name="Tian X."/>
            <person name="Jiao Y."/>
            <person name="Liang X."/>
            <person name="Jin J."/>
            <person name="Gao L."/>
            <person name="Zheng W."/>
            <person name="Hao B."/>
            <person name="Liu S."/>
            <person name="Wang W."/>
            <person name="Yuan L."/>
            <person name="Cao M."/>
            <person name="McDermott J."/>
            <person name="Samudrala R."/>
            <person name="Wang J."/>
            <person name="Wong G.K."/>
            <person name="Yang H."/>
        </authorList>
    </citation>
    <scope>NUCLEOTIDE SEQUENCE [LARGE SCALE GENOMIC DNA]</scope>
</reference>
<name>B9FNE3_ORYSJ</name>
<dbReference type="Pfam" id="PF13966">
    <property type="entry name" value="zf-RVT"/>
    <property type="match status" value="1"/>
</dbReference>
<organism evidence="4">
    <name type="scientific">Oryza sativa subsp. japonica</name>
    <name type="common">Rice</name>
    <dbReference type="NCBI Taxonomy" id="39947"/>
    <lineage>
        <taxon>Eukaryota</taxon>
        <taxon>Viridiplantae</taxon>
        <taxon>Streptophyta</taxon>
        <taxon>Embryophyta</taxon>
        <taxon>Tracheophyta</taxon>
        <taxon>Spermatophyta</taxon>
        <taxon>Magnoliopsida</taxon>
        <taxon>Liliopsida</taxon>
        <taxon>Poales</taxon>
        <taxon>Poaceae</taxon>
        <taxon>BOP clade</taxon>
        <taxon>Oryzoideae</taxon>
        <taxon>Oryzeae</taxon>
        <taxon>Oryzinae</taxon>
        <taxon>Oryza</taxon>
        <taxon>Oryza sativa</taxon>
    </lineage>
</organism>
<accession>B9FNE3</accession>
<sequence>MSAIEQNLRGHALVAVLSGRQEVSPAMVVEELRRSCGVLHDNVCVEVTRPSDFLISFAREEDCTAVLDLSGCLAAAGARITFRRWHRAIHARSTKMRHIVRLAIEGLPPHAAEPEELKQLLNKAVNPSAIPKEFALDIPEPMQEWWNEPETDNPDMIEVLLAEGPPAPPSEKRCLTFDLLLHIMEVVDSLQEPREGSSSDDNFAPPRRRTHNTFLGRIDGTGPGPALGGGHRFTGPGSGSPPARPAVVPTSTPRCIPEGVSVLALEASSPAKSTTPLLAATASPPATTPPPQAAPFLPPMSSPGGTSLVSAAPTFWDASPSTTSPVRCPLSPALPQLSSPGLAALGPPSPCVITHPPSALACMVVAPPVRERGLQRELFPEEPLMSTPASSSPVRPDVDASSVLAPAERDGDFFNLPGARLAPSFVSTLLVPGPLAVYRRRRELTGPRAFPLFGLGVEEWADPRSLLADPVTLSPPRDPSQSPPHDKAAGSPEAAVDGPRLLPASPVTPSSPRVSALSPPRDGVAIDPEASAAAPAALADLAWAAVPAGSNALSSLHFKLHATAAALRSWGAKRISELRQQLAIAHEVVFQLDKAQDDRLLSAGERSLRASLKGRCLALTSLERIRLRQRARLLFLKHSGTTAQFFRLKINARRRKKAIPSICQDDIIAITKEDKLQAAYDYFLKILGTPCPPSASLAFDAIGLAIDIAKAFDTVSWEFLLDLLRHLGFGVRWRDCIAALLFTTSTSVIINGKDTQRIRLPRGLHQGDPLSPLLFVIVMEALAALCATAVQRGELSPLANVHLPLRGSLYADDAVIFFHPSRRDAVTINFVLKLMGEASGLVSNLLKSSLTPIHCSDAQVDEVTDVLSCPVKLLPIVYLGLPLSVRKPTKEQIQPMMDRLAKSLAGWKPKLLSPDARLTLIKHVLMALSLYFMSVLELPVWAINEIEKKCRGFLWKGDEEAAGSCSLVAWDKLCRPFEYGGLGIKNLCLMGIALRARWIWLRRTQPERPWARFAPPADKKTLHCFAIGCKVVLGNGEDALFWKDNWLPDGGSVENRAPILFSFIKNSGMTVAAALRNNSWVSDIRGGLSVQALGEYLDLWDVIAGISLDPASRDEMIWKAAPDGVFSMRSTYSLFSAGRMKCPLGKIIWKSRAPARCKFFMFLAMRNACLTADNLQRRGWSLAQIWGQVRTRLGLSCSSPSADFTDWWLTARKSVAKVDRKTFDAGVILVTWLIWKERNVRVFDGIAATVPVLCSAMGDKWETWMAAGLVSPICHPVANFAAMEKMTVEKTWTDKASVEFKRDLEKRAMKEWTERDFRELKSTVRIIAVTLALIFIIFLVSFFVPMTKTFQILWWQWGLLCILTSIITLWRIERALTPLA</sequence>
<dbReference type="SUPFAM" id="SSF56672">
    <property type="entry name" value="DNA/RNA polymerases"/>
    <property type="match status" value="1"/>
</dbReference>
<dbReference type="InterPro" id="IPR000477">
    <property type="entry name" value="RT_dom"/>
</dbReference>
<keyword evidence="2" id="KW-0472">Membrane</keyword>
<feature type="region of interest" description="Disordered" evidence="1">
    <location>
        <begin position="468"/>
        <end position="522"/>
    </location>
</feature>
<dbReference type="InterPro" id="IPR043502">
    <property type="entry name" value="DNA/RNA_pol_sf"/>
</dbReference>
<dbReference type="InterPro" id="IPR026960">
    <property type="entry name" value="RVT-Znf"/>
</dbReference>
<evidence type="ECO:0000256" key="1">
    <source>
        <dbReference type="SAM" id="MobiDB-lite"/>
    </source>
</evidence>
<dbReference type="Pfam" id="PF00078">
    <property type="entry name" value="RVT_1"/>
    <property type="match status" value="1"/>
</dbReference>
<dbReference type="PANTHER" id="PTHR33116:SF78">
    <property type="entry name" value="OS12G0587133 PROTEIN"/>
    <property type="match status" value="1"/>
</dbReference>
<reference evidence="4" key="2">
    <citation type="submission" date="2008-12" db="EMBL/GenBank/DDBJ databases">
        <title>Improved gene annotation of the rice (Oryza sativa) genomes.</title>
        <authorList>
            <person name="Wang J."/>
            <person name="Li R."/>
            <person name="Fan W."/>
            <person name="Huang Q."/>
            <person name="Zhang J."/>
            <person name="Zhou Y."/>
            <person name="Hu Y."/>
            <person name="Zi S."/>
            <person name="Li J."/>
            <person name="Ni P."/>
            <person name="Zheng H."/>
            <person name="Zhang Y."/>
            <person name="Zhao M."/>
            <person name="Hao Q."/>
            <person name="McDermott J."/>
            <person name="Samudrala R."/>
            <person name="Kristiansen K."/>
            <person name="Wong G.K.-S."/>
        </authorList>
    </citation>
    <scope>NUCLEOTIDE SEQUENCE</scope>
</reference>
<feature type="compositionally biased region" description="Gly residues" evidence="1">
    <location>
        <begin position="219"/>
        <end position="238"/>
    </location>
</feature>
<feature type="transmembrane region" description="Helical" evidence="2">
    <location>
        <begin position="1352"/>
        <end position="1372"/>
    </location>
</feature>